<gene>
    <name evidence="8 10" type="primary">rpsT</name>
    <name evidence="10" type="ORF">MFFC18_43250</name>
</gene>
<dbReference type="GO" id="GO:0006412">
    <property type="term" value="P:translation"/>
    <property type="evidence" value="ECO:0007669"/>
    <property type="project" value="UniProtKB-UniRule"/>
</dbReference>
<evidence type="ECO:0000256" key="1">
    <source>
        <dbReference type="ARBA" id="ARBA00003134"/>
    </source>
</evidence>
<proteinExistence type="inferred from homology"/>
<dbReference type="STRING" id="980251.GCA_001642875_01246"/>
<protein>
    <recommendedName>
        <fullName evidence="7 8">Small ribosomal subunit protein bS20</fullName>
    </recommendedName>
</protein>
<dbReference type="AlphaFoldDB" id="A0A5B9PIA7"/>
<evidence type="ECO:0000256" key="3">
    <source>
        <dbReference type="ARBA" id="ARBA00022730"/>
    </source>
</evidence>
<dbReference type="NCBIfam" id="TIGR00029">
    <property type="entry name" value="S20"/>
    <property type="match status" value="1"/>
</dbReference>
<organism evidence="10 11">
    <name type="scientific">Mariniblastus fucicola</name>
    <dbReference type="NCBI Taxonomy" id="980251"/>
    <lineage>
        <taxon>Bacteria</taxon>
        <taxon>Pseudomonadati</taxon>
        <taxon>Planctomycetota</taxon>
        <taxon>Planctomycetia</taxon>
        <taxon>Pirellulales</taxon>
        <taxon>Pirellulaceae</taxon>
        <taxon>Mariniblastus</taxon>
    </lineage>
</organism>
<dbReference type="PANTHER" id="PTHR33398">
    <property type="entry name" value="30S RIBOSOMAL PROTEIN S20"/>
    <property type="match status" value="1"/>
</dbReference>
<keyword evidence="4 8" id="KW-0694">RNA-binding</keyword>
<comment type="similarity">
    <text evidence="2 8">Belongs to the bacterial ribosomal protein bS20 family.</text>
</comment>
<reference evidence="10 11" key="1">
    <citation type="submission" date="2019-08" db="EMBL/GenBank/DDBJ databases">
        <title>Deep-cultivation of Planctomycetes and their phenomic and genomic characterization uncovers novel biology.</title>
        <authorList>
            <person name="Wiegand S."/>
            <person name="Jogler M."/>
            <person name="Boedeker C."/>
            <person name="Pinto D."/>
            <person name="Vollmers J."/>
            <person name="Rivas-Marin E."/>
            <person name="Kohn T."/>
            <person name="Peeters S.H."/>
            <person name="Heuer A."/>
            <person name="Rast P."/>
            <person name="Oberbeckmann S."/>
            <person name="Bunk B."/>
            <person name="Jeske O."/>
            <person name="Meyerdierks A."/>
            <person name="Storesund J.E."/>
            <person name="Kallscheuer N."/>
            <person name="Luecker S."/>
            <person name="Lage O.M."/>
            <person name="Pohl T."/>
            <person name="Merkel B.J."/>
            <person name="Hornburger P."/>
            <person name="Mueller R.-W."/>
            <person name="Bruemmer F."/>
            <person name="Labrenz M."/>
            <person name="Spormann A.M."/>
            <person name="Op den Camp H."/>
            <person name="Overmann J."/>
            <person name="Amann R."/>
            <person name="Jetten M.S.M."/>
            <person name="Mascher T."/>
            <person name="Medema M.H."/>
            <person name="Devos D.P."/>
            <person name="Kaster A.-K."/>
            <person name="Ovreas L."/>
            <person name="Rohde M."/>
            <person name="Galperin M.Y."/>
            <person name="Jogler C."/>
        </authorList>
    </citation>
    <scope>NUCLEOTIDE SEQUENCE [LARGE SCALE GENOMIC DNA]</scope>
    <source>
        <strain evidence="10 11">FC18</strain>
    </source>
</reference>
<comment type="function">
    <text evidence="1 8">Binds directly to 16S ribosomal RNA.</text>
</comment>
<feature type="compositionally biased region" description="Basic residues" evidence="9">
    <location>
        <begin position="9"/>
        <end position="23"/>
    </location>
</feature>
<evidence type="ECO:0000256" key="8">
    <source>
        <dbReference type="HAMAP-Rule" id="MF_00500"/>
    </source>
</evidence>
<dbReference type="GO" id="GO:0005829">
    <property type="term" value="C:cytosol"/>
    <property type="evidence" value="ECO:0007669"/>
    <property type="project" value="TreeGrafter"/>
</dbReference>
<sequence length="93" mass="9949">MPNSPSASKRLRQNKVRQARNKAIKSAMRSQVKKVRAAATAGDIETAETEFKLAAKKLDRAGAKGIIHANTAGRYKSRLSLMIKKAKAAGAAS</sequence>
<dbReference type="InterPro" id="IPR002583">
    <property type="entry name" value="Ribosomal_bS20"/>
</dbReference>
<dbReference type="EMBL" id="CP042912">
    <property type="protein sequence ID" value="QEG24406.1"/>
    <property type="molecule type" value="Genomic_DNA"/>
</dbReference>
<dbReference type="GO" id="GO:0070181">
    <property type="term" value="F:small ribosomal subunit rRNA binding"/>
    <property type="evidence" value="ECO:0007669"/>
    <property type="project" value="TreeGrafter"/>
</dbReference>
<evidence type="ECO:0000256" key="9">
    <source>
        <dbReference type="SAM" id="MobiDB-lite"/>
    </source>
</evidence>
<dbReference type="PANTHER" id="PTHR33398:SF1">
    <property type="entry name" value="SMALL RIBOSOMAL SUBUNIT PROTEIN BS20C"/>
    <property type="match status" value="1"/>
</dbReference>
<keyword evidence="3 8" id="KW-0699">rRNA-binding</keyword>
<dbReference type="FunFam" id="1.20.58.110:FF:000001">
    <property type="entry name" value="30S ribosomal protein S20"/>
    <property type="match status" value="1"/>
</dbReference>
<dbReference type="RefSeq" id="WP_075084015.1">
    <property type="nucleotide sequence ID" value="NZ_CP042912.1"/>
</dbReference>
<dbReference type="SUPFAM" id="SSF46992">
    <property type="entry name" value="Ribosomal protein S20"/>
    <property type="match status" value="1"/>
</dbReference>
<dbReference type="KEGG" id="mff:MFFC18_43250"/>
<evidence type="ECO:0000256" key="6">
    <source>
        <dbReference type="ARBA" id="ARBA00023274"/>
    </source>
</evidence>
<evidence type="ECO:0000313" key="11">
    <source>
        <dbReference type="Proteomes" id="UP000322214"/>
    </source>
</evidence>
<accession>A0A5B9PIA7</accession>
<keyword evidence="11" id="KW-1185">Reference proteome</keyword>
<dbReference type="Pfam" id="PF01649">
    <property type="entry name" value="Ribosomal_S20p"/>
    <property type="match status" value="1"/>
</dbReference>
<dbReference type="GO" id="GO:0003735">
    <property type="term" value="F:structural constituent of ribosome"/>
    <property type="evidence" value="ECO:0007669"/>
    <property type="project" value="InterPro"/>
</dbReference>
<dbReference type="Gene3D" id="1.20.58.110">
    <property type="entry name" value="Ribosomal protein S20"/>
    <property type="match status" value="1"/>
</dbReference>
<feature type="region of interest" description="Disordered" evidence="9">
    <location>
        <begin position="1"/>
        <end position="30"/>
    </location>
</feature>
<evidence type="ECO:0000313" key="10">
    <source>
        <dbReference type="EMBL" id="QEG24406.1"/>
    </source>
</evidence>
<dbReference type="Proteomes" id="UP000322214">
    <property type="component" value="Chromosome"/>
</dbReference>
<evidence type="ECO:0000256" key="4">
    <source>
        <dbReference type="ARBA" id="ARBA00022884"/>
    </source>
</evidence>
<evidence type="ECO:0000256" key="2">
    <source>
        <dbReference type="ARBA" id="ARBA00007634"/>
    </source>
</evidence>
<evidence type="ECO:0000256" key="7">
    <source>
        <dbReference type="ARBA" id="ARBA00035136"/>
    </source>
</evidence>
<keyword evidence="6 8" id="KW-0687">Ribonucleoprotein</keyword>
<dbReference type="HAMAP" id="MF_00500">
    <property type="entry name" value="Ribosomal_bS20"/>
    <property type="match status" value="1"/>
</dbReference>
<dbReference type="GO" id="GO:0015935">
    <property type="term" value="C:small ribosomal subunit"/>
    <property type="evidence" value="ECO:0007669"/>
    <property type="project" value="TreeGrafter"/>
</dbReference>
<dbReference type="OrthoDB" id="289707at2"/>
<keyword evidence="5 8" id="KW-0689">Ribosomal protein</keyword>
<name>A0A5B9PIA7_9BACT</name>
<evidence type="ECO:0000256" key="5">
    <source>
        <dbReference type="ARBA" id="ARBA00022980"/>
    </source>
</evidence>
<dbReference type="InterPro" id="IPR036510">
    <property type="entry name" value="Ribosomal_bS20_sf"/>
</dbReference>